<evidence type="ECO:0000259" key="1">
    <source>
        <dbReference type="Pfam" id="PF00723"/>
    </source>
</evidence>
<dbReference type="SUPFAM" id="SSF48208">
    <property type="entry name" value="Six-hairpin glycosidases"/>
    <property type="match status" value="1"/>
</dbReference>
<dbReference type="PANTHER" id="PTHR31616:SF0">
    <property type="entry name" value="GLUCAN 1,4-ALPHA-GLUCOSIDASE"/>
    <property type="match status" value="1"/>
</dbReference>
<dbReference type="InterPro" id="IPR011613">
    <property type="entry name" value="GH15-like"/>
</dbReference>
<reference evidence="3 4" key="1">
    <citation type="submission" date="2019-03" db="EMBL/GenBank/DDBJ databases">
        <title>Genomic Encyclopedia of Type Strains, Phase III (KMG-III): the genomes of soil and plant-associated and newly described type strains.</title>
        <authorList>
            <person name="Whitman W."/>
        </authorList>
    </citation>
    <scope>NUCLEOTIDE SEQUENCE [LARGE SCALE GENOMIC DNA]</scope>
    <source>
        <strain evidence="3 4">VKMAc-2574</strain>
    </source>
</reference>
<keyword evidence="4" id="KW-1185">Reference proteome</keyword>
<dbReference type="Gene3D" id="1.50.10.10">
    <property type="match status" value="1"/>
</dbReference>
<proteinExistence type="predicted"/>
<accession>A0ABY2F7K7</accession>
<evidence type="ECO:0000259" key="2">
    <source>
        <dbReference type="Pfam" id="PF19291"/>
    </source>
</evidence>
<dbReference type="RefSeq" id="WP_134132486.1">
    <property type="nucleotide sequence ID" value="NZ_SODU01000004.1"/>
</dbReference>
<gene>
    <name evidence="3" type="ORF">EV137_7165</name>
</gene>
<dbReference type="Proteomes" id="UP000295060">
    <property type="component" value="Unassembled WGS sequence"/>
</dbReference>
<sequence>MAHIEDYALIGDLRTAALVATDGSVDWLCLPRFDSPAVFAAVLGDDGNGRWTMGPSAGGRCARRRYRRHSLILETDWIVSDGHVRVTDFMSPTGPEGQLVRVVEGVAGLVHMHTSLALRMDYGRIVPEHHGLGRQILATTEHQNVCLSTDVHMNRVGGCMTADFTVGAGERLTFVLTHAPEPNLPAPADPVRSLAATSAFWDQWISRCTYAGRWADSVRRSLVVLKALTHAPTGSILAAVTTSLPENIGGTRNWDFRYCWLRDAAFALEAFDATGYGEEVAAWTDWLARVVASGSSDVQIMYRLDGARHLPEQTLDWLAGHRASAPVRIGNAAAMQVQNDVWGEVLSVLCNRGPSDRRMRRILLRGLEDSWQEPDNGIWEVRGPRRHFVHSKAMAWVGVDRVVRALEAEDATPETLERLRKLRRTIHDDVCHRGFNTALGSFTQCYGSSRLDASLLLLPRYGFLPWNDPRMVGTVDAVQSHLTRDGLVLRYSTDARIPNCDGIPGDEGTFLACSFWLADALHGIGRTDDAEALFERLLSLRNDVGLLSEEYDVATGHHLGNTPQAFSHAGLVSTALRLSRQLPHSKEPAAFESWSDAAS</sequence>
<dbReference type="Pfam" id="PF19291">
    <property type="entry name" value="TREH_N"/>
    <property type="match status" value="1"/>
</dbReference>
<dbReference type="EMBL" id="SODU01000004">
    <property type="protein sequence ID" value="TDW84356.1"/>
    <property type="molecule type" value="Genomic_DNA"/>
</dbReference>
<dbReference type="Pfam" id="PF00723">
    <property type="entry name" value="Glyco_hydro_15"/>
    <property type="match status" value="1"/>
</dbReference>
<comment type="caution">
    <text evidence="3">The sequence shown here is derived from an EMBL/GenBank/DDBJ whole genome shotgun (WGS) entry which is preliminary data.</text>
</comment>
<feature type="domain" description="GH15-like" evidence="1">
    <location>
        <begin position="216"/>
        <end position="575"/>
    </location>
</feature>
<dbReference type="InterPro" id="IPR008928">
    <property type="entry name" value="6-hairpin_glycosidase_sf"/>
</dbReference>
<protein>
    <submittedName>
        <fullName evidence="3">GH15 family glucan-1,4-alpha-glucosidase</fullName>
    </submittedName>
</protein>
<dbReference type="InterPro" id="IPR012341">
    <property type="entry name" value="6hp_glycosidase-like_sf"/>
</dbReference>
<dbReference type="InterPro" id="IPR045582">
    <property type="entry name" value="Trehalase-like_N"/>
</dbReference>
<organism evidence="3 4">
    <name type="scientific">Kribbella pratensis</name>
    <dbReference type="NCBI Taxonomy" id="2512112"/>
    <lineage>
        <taxon>Bacteria</taxon>
        <taxon>Bacillati</taxon>
        <taxon>Actinomycetota</taxon>
        <taxon>Actinomycetes</taxon>
        <taxon>Propionibacteriales</taxon>
        <taxon>Kribbellaceae</taxon>
        <taxon>Kribbella</taxon>
    </lineage>
</organism>
<name>A0ABY2F7K7_9ACTN</name>
<evidence type="ECO:0000313" key="4">
    <source>
        <dbReference type="Proteomes" id="UP000295060"/>
    </source>
</evidence>
<evidence type="ECO:0000313" key="3">
    <source>
        <dbReference type="EMBL" id="TDW84356.1"/>
    </source>
</evidence>
<feature type="domain" description="Trehalase-like N-terminal" evidence="2">
    <location>
        <begin position="3"/>
        <end position="125"/>
    </location>
</feature>
<dbReference type="PANTHER" id="PTHR31616">
    <property type="entry name" value="TREHALASE"/>
    <property type="match status" value="1"/>
</dbReference>